<evidence type="ECO:0000313" key="2">
    <source>
        <dbReference type="EMBL" id="RGC15540.1"/>
    </source>
</evidence>
<dbReference type="OrthoDB" id="1655111at2"/>
<comment type="caution">
    <text evidence="2">The sequence shown here is derived from an EMBL/GenBank/DDBJ whole genome shotgun (WGS) entry which is preliminary data.</text>
</comment>
<proteinExistence type="predicted"/>
<dbReference type="PANTHER" id="PTHR37305:SF1">
    <property type="entry name" value="MEMBRANE PROTEIN"/>
    <property type="match status" value="1"/>
</dbReference>
<feature type="transmembrane region" description="Helical" evidence="1">
    <location>
        <begin position="195"/>
        <end position="218"/>
    </location>
</feature>
<keyword evidence="1" id="KW-0812">Transmembrane</keyword>
<keyword evidence="1" id="KW-0472">Membrane</keyword>
<dbReference type="PANTHER" id="PTHR37305">
    <property type="entry name" value="INTEGRAL MEMBRANE PROTEIN-RELATED"/>
    <property type="match status" value="1"/>
</dbReference>
<protein>
    <submittedName>
        <fullName evidence="2">Uncharacterized protein</fullName>
    </submittedName>
</protein>
<organism evidence="2 3">
    <name type="scientific">Clostridium innocuum</name>
    <dbReference type="NCBI Taxonomy" id="1522"/>
    <lineage>
        <taxon>Bacteria</taxon>
        <taxon>Bacillati</taxon>
        <taxon>Bacillota</taxon>
        <taxon>Clostridia</taxon>
        <taxon>Eubacteriales</taxon>
        <taxon>Clostridiaceae</taxon>
        <taxon>Clostridium</taxon>
    </lineage>
</organism>
<dbReference type="EMBL" id="QVEV01000013">
    <property type="protein sequence ID" value="RGC15540.1"/>
    <property type="molecule type" value="Genomic_DNA"/>
</dbReference>
<sequence length="376" mass="42969">MRRLCQSELHKFFHSRLHCAMLCVLLLFPLLHLAFTQHAQTQQRYALLGDTVLNEKEAKATADDLRRSMSGTVQKSWVAARKQELEKLVKQGIDKADIRYQTLDQAYWDGYRTLEMRDVVRSDPQTPALVRQDLQTHQWRYGPYEGWLSRMKIFEDTAKVYAIFCLFLFGNMFNQEASCDMLELLKSCRKGRRKLACAKLIVSFSMALLLAAVLYIILSLSTSLMLDLSGGDTTLMMLRTLHIYTFSQVDLQALGLLLLSGTACTLFAVFTSVMVKKPAVSLGAGMLFFLLPMLLPMNGLQTSWTSFFPSNFLSFQAIGQLMMTPWFAVLGTLYHRLPLICIFWFFLCAVLIPVSIAKHCSIRSWSIMNRIRKTYG</sequence>
<accession>A0A3E2VWA0</accession>
<gene>
    <name evidence="2" type="ORF">DXA38_10320</name>
</gene>
<evidence type="ECO:0000313" key="3">
    <source>
        <dbReference type="Proteomes" id="UP000260025"/>
    </source>
</evidence>
<evidence type="ECO:0000256" key="1">
    <source>
        <dbReference type="SAM" id="Phobius"/>
    </source>
</evidence>
<reference evidence="2 3" key="1">
    <citation type="submission" date="2018-08" db="EMBL/GenBank/DDBJ databases">
        <title>A genome reference for cultivated species of the human gut microbiota.</title>
        <authorList>
            <person name="Zou Y."/>
            <person name="Xue W."/>
            <person name="Luo G."/>
        </authorList>
    </citation>
    <scope>NUCLEOTIDE SEQUENCE [LARGE SCALE GENOMIC DNA]</scope>
    <source>
        <strain evidence="2 3">OF01-2LB</strain>
    </source>
</reference>
<feature type="transmembrane region" description="Helical" evidence="1">
    <location>
        <begin position="253"/>
        <end position="273"/>
    </location>
</feature>
<name>A0A3E2VWA0_CLOIN</name>
<keyword evidence="1" id="KW-1133">Transmembrane helix</keyword>
<dbReference type="AlphaFoldDB" id="A0A3E2VWA0"/>
<dbReference type="RefSeq" id="WP_117443119.1">
    <property type="nucleotide sequence ID" value="NZ_JAJFEN010000050.1"/>
</dbReference>
<feature type="transmembrane region" description="Helical" evidence="1">
    <location>
        <begin position="337"/>
        <end position="357"/>
    </location>
</feature>
<dbReference type="Proteomes" id="UP000260025">
    <property type="component" value="Unassembled WGS sequence"/>
</dbReference>
<feature type="transmembrane region" description="Helical" evidence="1">
    <location>
        <begin position="279"/>
        <end position="300"/>
    </location>
</feature>